<dbReference type="AlphaFoldDB" id="A0A1H6Z2L8"/>
<evidence type="ECO:0000256" key="5">
    <source>
        <dbReference type="ARBA" id="ARBA00023077"/>
    </source>
</evidence>
<protein>
    <submittedName>
        <fullName evidence="13">Iron complex outermembrane recepter protein</fullName>
    </submittedName>
</protein>
<dbReference type="PANTHER" id="PTHR30069">
    <property type="entry name" value="TONB-DEPENDENT OUTER MEMBRANE RECEPTOR"/>
    <property type="match status" value="1"/>
</dbReference>
<keyword evidence="3 8" id="KW-1134">Transmembrane beta strand</keyword>
<dbReference type="InterPro" id="IPR000531">
    <property type="entry name" value="Beta-barrel_TonB"/>
</dbReference>
<dbReference type="Gene3D" id="2.170.130.10">
    <property type="entry name" value="TonB-dependent receptor, plug domain"/>
    <property type="match status" value="1"/>
</dbReference>
<dbReference type="GO" id="GO:0044718">
    <property type="term" value="P:siderophore transmembrane transport"/>
    <property type="evidence" value="ECO:0007669"/>
    <property type="project" value="TreeGrafter"/>
</dbReference>
<keyword evidence="2 8" id="KW-0813">Transport</keyword>
<feature type="signal peptide" evidence="10">
    <location>
        <begin position="1"/>
        <end position="23"/>
    </location>
</feature>
<organism evidence="13 14">
    <name type="scientific">Cyclobacterium xiamenense</name>
    <dbReference type="NCBI Taxonomy" id="1297121"/>
    <lineage>
        <taxon>Bacteria</taxon>
        <taxon>Pseudomonadati</taxon>
        <taxon>Bacteroidota</taxon>
        <taxon>Cytophagia</taxon>
        <taxon>Cytophagales</taxon>
        <taxon>Cyclobacteriaceae</taxon>
        <taxon>Cyclobacterium</taxon>
    </lineage>
</organism>
<gene>
    <name evidence="13" type="ORF">SAMN05192553_104176</name>
</gene>
<evidence type="ECO:0000256" key="7">
    <source>
        <dbReference type="ARBA" id="ARBA00023237"/>
    </source>
</evidence>
<dbReference type="RefSeq" id="WP_092175354.1">
    <property type="nucleotide sequence ID" value="NZ_FNZH01000004.1"/>
</dbReference>
<dbReference type="InterPro" id="IPR037066">
    <property type="entry name" value="Plug_dom_sf"/>
</dbReference>
<dbReference type="EMBL" id="FNZH01000004">
    <property type="protein sequence ID" value="SEJ47719.1"/>
    <property type="molecule type" value="Genomic_DNA"/>
</dbReference>
<feature type="chain" id="PRO_5011685630" evidence="10">
    <location>
        <begin position="24"/>
        <end position="751"/>
    </location>
</feature>
<dbReference type="InterPro" id="IPR039426">
    <property type="entry name" value="TonB-dep_rcpt-like"/>
</dbReference>
<dbReference type="SUPFAM" id="SSF56935">
    <property type="entry name" value="Porins"/>
    <property type="match status" value="1"/>
</dbReference>
<dbReference type="GO" id="GO:0015344">
    <property type="term" value="F:siderophore uptake transmembrane transporter activity"/>
    <property type="evidence" value="ECO:0007669"/>
    <property type="project" value="TreeGrafter"/>
</dbReference>
<dbReference type="InterPro" id="IPR012910">
    <property type="entry name" value="Plug_dom"/>
</dbReference>
<keyword evidence="7 8" id="KW-0998">Cell outer membrane</keyword>
<evidence type="ECO:0000313" key="13">
    <source>
        <dbReference type="EMBL" id="SEJ47719.1"/>
    </source>
</evidence>
<dbReference type="Pfam" id="PF00593">
    <property type="entry name" value="TonB_dep_Rec_b-barrel"/>
    <property type="match status" value="1"/>
</dbReference>
<proteinExistence type="inferred from homology"/>
<name>A0A1H6Z2L8_9BACT</name>
<keyword evidence="5 9" id="KW-0798">TonB box</keyword>
<evidence type="ECO:0000256" key="10">
    <source>
        <dbReference type="SAM" id="SignalP"/>
    </source>
</evidence>
<evidence type="ECO:0000256" key="2">
    <source>
        <dbReference type="ARBA" id="ARBA00022448"/>
    </source>
</evidence>
<evidence type="ECO:0000256" key="1">
    <source>
        <dbReference type="ARBA" id="ARBA00004571"/>
    </source>
</evidence>
<feature type="domain" description="TonB-dependent receptor-like beta-barrel" evidence="11">
    <location>
        <begin position="289"/>
        <end position="716"/>
    </location>
</feature>
<evidence type="ECO:0000256" key="3">
    <source>
        <dbReference type="ARBA" id="ARBA00022452"/>
    </source>
</evidence>
<evidence type="ECO:0000256" key="9">
    <source>
        <dbReference type="RuleBase" id="RU003357"/>
    </source>
</evidence>
<evidence type="ECO:0000256" key="4">
    <source>
        <dbReference type="ARBA" id="ARBA00022692"/>
    </source>
</evidence>
<keyword evidence="6 8" id="KW-0472">Membrane</keyword>
<comment type="subcellular location">
    <subcellularLocation>
        <location evidence="1 8">Cell outer membrane</location>
        <topology evidence="1 8">Multi-pass membrane protein</topology>
    </subcellularLocation>
</comment>
<dbReference type="GO" id="GO:0009279">
    <property type="term" value="C:cell outer membrane"/>
    <property type="evidence" value="ECO:0007669"/>
    <property type="project" value="UniProtKB-SubCell"/>
</dbReference>
<evidence type="ECO:0000256" key="8">
    <source>
        <dbReference type="PROSITE-ProRule" id="PRU01360"/>
    </source>
</evidence>
<dbReference type="OrthoDB" id="9764669at2"/>
<keyword evidence="4 8" id="KW-0812">Transmembrane</keyword>
<dbReference type="STRING" id="1416801.SAMN05192553_104176"/>
<reference evidence="14" key="1">
    <citation type="submission" date="2016-10" db="EMBL/GenBank/DDBJ databases">
        <authorList>
            <person name="Varghese N."/>
            <person name="Submissions S."/>
        </authorList>
    </citation>
    <scope>NUCLEOTIDE SEQUENCE [LARGE SCALE GENOMIC DNA]</scope>
    <source>
        <strain evidence="14">IBRC-M 10761</strain>
    </source>
</reference>
<dbReference type="PANTHER" id="PTHR30069:SF49">
    <property type="entry name" value="OUTER MEMBRANE PROTEIN C"/>
    <property type="match status" value="1"/>
</dbReference>
<sequence length="751" mass="84006">MKTIFIYLLQAMLLMAPLAIIHAQEGKPLQIFDAEDGAPISGFRYQYGTQLGSSDTSGTIFLRRDPDSRLRLQHLRYGTWELTESAFDRLWETGSSTWQPEWMELSPVSVISIGIPQEKDQQIAFSAREKLHHDAGALLNENPMISSIRKSGAFGFDPVMRGFKYDQINVVVDGLQSATAACPNRMDPPTSQIALGRMQKVELLKGPHALRYGIGLGGTLNFVSEAPEFVENPATYGRFSSMWEQNGQVLRNEGKLGWRTQQADMGLIGSWSRGSDYRDGAGNTVPASFMRASVGFYGDFATGAGENLSVNLNRNFARDVAFPTLPMDLRKDDTWMANARFKKSFEGRLLKSITQSAYLSKVDHLMDNGLREINPRMMDARTPAKTANAGGRVEGEWHPGTGRLFAGLDFRSEKAEGTRERTFLMGPNEGKTLLDNAWQEALIQKFGVFTAYSLPLKAGMFSISGRLDMNRAQALDPTVEFSQQFEEISTVQANPGLSLGWQNDLSDRWQIGIWLARVSRSGSLTERYIHYFPVGLDPHELLGNPQLQPETNNQFDLSLQHRTEGLSISVSLFGAYLNDYITGVRTDLAPRLPQSPGVRQFVNVEEVLKTGMEWSIEHRIGGNWSQSLMAAYTYGQDLRHQEPLPEIAPLDLRYSLQGKHLDGKLTSVLRWRAVAAQHRVSSRFGESTTPGFHLVDLEGGYRLLPALTLRASVHNLLDQTYYEHLNRPIRSQAGPLFAPGRNFRLMVSVDF</sequence>
<comment type="similarity">
    <text evidence="8 9">Belongs to the TonB-dependent receptor family.</text>
</comment>
<keyword evidence="14" id="KW-1185">Reference proteome</keyword>
<dbReference type="InterPro" id="IPR036942">
    <property type="entry name" value="Beta-barrel_TonB_sf"/>
</dbReference>
<evidence type="ECO:0000256" key="6">
    <source>
        <dbReference type="ARBA" id="ARBA00023136"/>
    </source>
</evidence>
<evidence type="ECO:0000313" key="14">
    <source>
        <dbReference type="Proteomes" id="UP000199403"/>
    </source>
</evidence>
<keyword evidence="10" id="KW-0732">Signal</keyword>
<dbReference type="Gene3D" id="2.40.170.20">
    <property type="entry name" value="TonB-dependent receptor, beta-barrel domain"/>
    <property type="match status" value="1"/>
</dbReference>
<feature type="domain" description="TonB-dependent receptor plug" evidence="12">
    <location>
        <begin position="134"/>
        <end position="217"/>
    </location>
</feature>
<evidence type="ECO:0000259" key="11">
    <source>
        <dbReference type="Pfam" id="PF00593"/>
    </source>
</evidence>
<dbReference type="PROSITE" id="PS52016">
    <property type="entry name" value="TONB_DEPENDENT_REC_3"/>
    <property type="match status" value="1"/>
</dbReference>
<evidence type="ECO:0000259" key="12">
    <source>
        <dbReference type="Pfam" id="PF07715"/>
    </source>
</evidence>
<dbReference type="Proteomes" id="UP000199403">
    <property type="component" value="Unassembled WGS sequence"/>
</dbReference>
<accession>A0A1H6Z2L8</accession>
<dbReference type="Pfam" id="PF07715">
    <property type="entry name" value="Plug"/>
    <property type="match status" value="1"/>
</dbReference>